<reference evidence="2" key="1">
    <citation type="journal article" date="2014" name="Front. Microbiol.">
        <title>High frequency of phylogenetically diverse reductive dehalogenase-homologous genes in deep subseafloor sedimentary metagenomes.</title>
        <authorList>
            <person name="Kawai M."/>
            <person name="Futagami T."/>
            <person name="Toyoda A."/>
            <person name="Takaki Y."/>
            <person name="Nishi S."/>
            <person name="Hori S."/>
            <person name="Arai W."/>
            <person name="Tsubouchi T."/>
            <person name="Morono Y."/>
            <person name="Uchiyama I."/>
            <person name="Ito T."/>
            <person name="Fujiyama A."/>
            <person name="Inagaki F."/>
            <person name="Takami H."/>
        </authorList>
    </citation>
    <scope>NUCLEOTIDE SEQUENCE</scope>
    <source>
        <strain evidence="2">Expedition CK06-06</strain>
    </source>
</reference>
<dbReference type="AlphaFoldDB" id="X1LMY7"/>
<evidence type="ECO:0000313" key="2">
    <source>
        <dbReference type="EMBL" id="GAI07196.1"/>
    </source>
</evidence>
<protein>
    <submittedName>
        <fullName evidence="2">Uncharacterized protein</fullName>
    </submittedName>
</protein>
<accession>X1LMY7</accession>
<sequence length="123" mass="13733">MNCANCLLFTNIRRDIATDRIKLKNKAIVKERLLFFSSLFPAYSAMYFVAAGLSPADANSEKRKAVEIERLILPNNSGPKRRITTTLNISFVNPRLPKAIIVKITFLSICKVNQAGGVFIMCP</sequence>
<proteinExistence type="predicted"/>
<keyword evidence="1" id="KW-0472">Membrane</keyword>
<gene>
    <name evidence="2" type="ORF">S06H3_19581</name>
</gene>
<feature type="transmembrane region" description="Helical" evidence="1">
    <location>
        <begin position="33"/>
        <end position="53"/>
    </location>
</feature>
<keyword evidence="1" id="KW-1133">Transmembrane helix</keyword>
<evidence type="ECO:0000256" key="1">
    <source>
        <dbReference type="SAM" id="Phobius"/>
    </source>
</evidence>
<name>X1LMY7_9ZZZZ</name>
<dbReference type="EMBL" id="BARV01010038">
    <property type="protein sequence ID" value="GAI07196.1"/>
    <property type="molecule type" value="Genomic_DNA"/>
</dbReference>
<organism evidence="2">
    <name type="scientific">marine sediment metagenome</name>
    <dbReference type="NCBI Taxonomy" id="412755"/>
    <lineage>
        <taxon>unclassified sequences</taxon>
        <taxon>metagenomes</taxon>
        <taxon>ecological metagenomes</taxon>
    </lineage>
</organism>
<comment type="caution">
    <text evidence="2">The sequence shown here is derived from an EMBL/GenBank/DDBJ whole genome shotgun (WGS) entry which is preliminary data.</text>
</comment>
<keyword evidence="1" id="KW-0812">Transmembrane</keyword>